<dbReference type="InterPro" id="IPR052895">
    <property type="entry name" value="HetReg/Transcr_Mod"/>
</dbReference>
<dbReference type="InterPro" id="IPR010730">
    <property type="entry name" value="HET"/>
</dbReference>
<dbReference type="OrthoDB" id="10514676at2759"/>
<accession>A0A8E2JS23</accession>
<dbReference type="Proteomes" id="UP000250140">
    <property type="component" value="Unassembled WGS sequence"/>
</dbReference>
<dbReference type="EMBL" id="KV749929">
    <property type="protein sequence ID" value="OCL07084.1"/>
    <property type="molecule type" value="Genomic_DNA"/>
</dbReference>
<evidence type="ECO:0000313" key="3">
    <source>
        <dbReference type="Proteomes" id="UP000250140"/>
    </source>
</evidence>
<dbReference type="PANTHER" id="PTHR24148:SF64">
    <property type="entry name" value="HETEROKARYON INCOMPATIBILITY DOMAIN-CONTAINING PROTEIN"/>
    <property type="match status" value="1"/>
</dbReference>
<protein>
    <recommendedName>
        <fullName evidence="1">Heterokaryon incompatibility domain-containing protein</fullName>
    </recommendedName>
</protein>
<feature type="domain" description="Heterokaryon incompatibility" evidence="1">
    <location>
        <begin position="7"/>
        <end position="57"/>
    </location>
</feature>
<organism evidence="2 3">
    <name type="scientific">Glonium stellatum</name>
    <dbReference type="NCBI Taxonomy" id="574774"/>
    <lineage>
        <taxon>Eukaryota</taxon>
        <taxon>Fungi</taxon>
        <taxon>Dikarya</taxon>
        <taxon>Ascomycota</taxon>
        <taxon>Pezizomycotina</taxon>
        <taxon>Dothideomycetes</taxon>
        <taxon>Pleosporomycetidae</taxon>
        <taxon>Gloniales</taxon>
        <taxon>Gloniaceae</taxon>
        <taxon>Glonium</taxon>
    </lineage>
</organism>
<name>A0A8E2JS23_9PEZI</name>
<dbReference type="Pfam" id="PF06985">
    <property type="entry name" value="HET"/>
    <property type="match status" value="1"/>
</dbReference>
<evidence type="ECO:0000313" key="2">
    <source>
        <dbReference type="EMBL" id="OCL07084.1"/>
    </source>
</evidence>
<evidence type="ECO:0000259" key="1">
    <source>
        <dbReference type="Pfam" id="PF06985"/>
    </source>
</evidence>
<sequence>METSPSYEAISYVWGDLSFKKKILCNGKIIRVAASLYAVLKRLRDSNNSSLLWADAIRTHPDRSGIKYGRNLRSGPLFSEAFDSEHLACRVEMIYSLCY</sequence>
<gene>
    <name evidence="2" type="ORF">AOQ84DRAFT_355145</name>
</gene>
<keyword evidence="3" id="KW-1185">Reference proteome</keyword>
<reference evidence="2 3" key="1">
    <citation type="journal article" date="2016" name="Nat. Commun.">
        <title>Ectomycorrhizal ecology is imprinted in the genome of the dominant symbiotic fungus Cenococcum geophilum.</title>
        <authorList>
            <consortium name="DOE Joint Genome Institute"/>
            <person name="Peter M."/>
            <person name="Kohler A."/>
            <person name="Ohm R.A."/>
            <person name="Kuo A."/>
            <person name="Krutzmann J."/>
            <person name="Morin E."/>
            <person name="Arend M."/>
            <person name="Barry K.W."/>
            <person name="Binder M."/>
            <person name="Choi C."/>
            <person name="Clum A."/>
            <person name="Copeland A."/>
            <person name="Grisel N."/>
            <person name="Haridas S."/>
            <person name="Kipfer T."/>
            <person name="LaButti K."/>
            <person name="Lindquist E."/>
            <person name="Lipzen A."/>
            <person name="Maire R."/>
            <person name="Meier B."/>
            <person name="Mihaltcheva S."/>
            <person name="Molinier V."/>
            <person name="Murat C."/>
            <person name="Poggeler S."/>
            <person name="Quandt C.A."/>
            <person name="Sperisen C."/>
            <person name="Tritt A."/>
            <person name="Tisserant E."/>
            <person name="Crous P.W."/>
            <person name="Henrissat B."/>
            <person name="Nehls U."/>
            <person name="Egli S."/>
            <person name="Spatafora J.W."/>
            <person name="Grigoriev I.V."/>
            <person name="Martin F.M."/>
        </authorList>
    </citation>
    <scope>NUCLEOTIDE SEQUENCE [LARGE SCALE GENOMIC DNA]</scope>
    <source>
        <strain evidence="2 3">CBS 207.34</strain>
    </source>
</reference>
<proteinExistence type="predicted"/>
<dbReference type="PANTHER" id="PTHR24148">
    <property type="entry name" value="ANKYRIN REPEAT DOMAIN-CONTAINING PROTEIN 39 HOMOLOG-RELATED"/>
    <property type="match status" value="1"/>
</dbReference>
<dbReference type="AlphaFoldDB" id="A0A8E2JS23"/>